<name>A0A2I0K2L0_PUNGR</name>
<gene>
    <name evidence="1" type="ORF">CRG98_016831</name>
</gene>
<sequence>MYNRHYPGREDHREVNPNGFLEDDTGNLSICCLGTRTWSMMRCVRIMDMICMKDILCLKEKNHIRRLVDFTNSWIIITVRTRILSRQGPHACALIAWLGSVYLPRGRVTDTREKELPLRVYVPKVEGR</sequence>
<dbReference type="AlphaFoldDB" id="A0A2I0K2L0"/>
<dbReference type="Proteomes" id="UP000233551">
    <property type="component" value="Unassembled WGS sequence"/>
</dbReference>
<evidence type="ECO:0000313" key="1">
    <source>
        <dbReference type="EMBL" id="PKI62772.1"/>
    </source>
</evidence>
<evidence type="ECO:0000313" key="2">
    <source>
        <dbReference type="Proteomes" id="UP000233551"/>
    </source>
</evidence>
<dbReference type="EMBL" id="PGOL01000930">
    <property type="protein sequence ID" value="PKI62772.1"/>
    <property type="molecule type" value="Genomic_DNA"/>
</dbReference>
<protein>
    <submittedName>
        <fullName evidence="1">Uncharacterized protein</fullName>
    </submittedName>
</protein>
<organism evidence="1 2">
    <name type="scientific">Punica granatum</name>
    <name type="common">Pomegranate</name>
    <dbReference type="NCBI Taxonomy" id="22663"/>
    <lineage>
        <taxon>Eukaryota</taxon>
        <taxon>Viridiplantae</taxon>
        <taxon>Streptophyta</taxon>
        <taxon>Embryophyta</taxon>
        <taxon>Tracheophyta</taxon>
        <taxon>Spermatophyta</taxon>
        <taxon>Magnoliopsida</taxon>
        <taxon>eudicotyledons</taxon>
        <taxon>Gunneridae</taxon>
        <taxon>Pentapetalae</taxon>
        <taxon>rosids</taxon>
        <taxon>malvids</taxon>
        <taxon>Myrtales</taxon>
        <taxon>Lythraceae</taxon>
        <taxon>Punica</taxon>
    </lineage>
</organism>
<comment type="caution">
    <text evidence="1">The sequence shown here is derived from an EMBL/GenBank/DDBJ whole genome shotgun (WGS) entry which is preliminary data.</text>
</comment>
<proteinExistence type="predicted"/>
<accession>A0A2I0K2L0</accession>
<keyword evidence="2" id="KW-1185">Reference proteome</keyword>
<reference evidence="1 2" key="1">
    <citation type="submission" date="2017-11" db="EMBL/GenBank/DDBJ databases">
        <title>De-novo sequencing of pomegranate (Punica granatum L.) genome.</title>
        <authorList>
            <person name="Akparov Z."/>
            <person name="Amiraslanov A."/>
            <person name="Hajiyeva S."/>
            <person name="Abbasov M."/>
            <person name="Kaur K."/>
            <person name="Hamwieh A."/>
            <person name="Solovyev V."/>
            <person name="Salamov A."/>
            <person name="Braich B."/>
            <person name="Kosarev P."/>
            <person name="Mahmoud A."/>
            <person name="Hajiyev E."/>
            <person name="Babayeva S."/>
            <person name="Izzatullayeva V."/>
            <person name="Mammadov A."/>
            <person name="Mammadov A."/>
            <person name="Sharifova S."/>
            <person name="Ojaghi J."/>
            <person name="Eynullazada K."/>
            <person name="Bayramov B."/>
            <person name="Abdulazimova A."/>
            <person name="Shahmuradov I."/>
        </authorList>
    </citation>
    <scope>NUCLEOTIDE SEQUENCE [LARGE SCALE GENOMIC DNA]</scope>
    <source>
        <strain evidence="2">cv. AG2017</strain>
        <tissue evidence="1">Leaf</tissue>
    </source>
</reference>